<evidence type="ECO:0000313" key="3">
    <source>
        <dbReference type="Proteomes" id="UP000660262"/>
    </source>
</evidence>
<dbReference type="SUPFAM" id="SSF50985">
    <property type="entry name" value="RCC1/BLIP-II"/>
    <property type="match status" value="1"/>
</dbReference>
<proteinExistence type="predicted"/>
<feature type="compositionally biased region" description="Low complexity" evidence="1">
    <location>
        <begin position="12"/>
        <end position="24"/>
    </location>
</feature>
<dbReference type="EMBL" id="BNJQ01000012">
    <property type="protein sequence ID" value="GHP06159.1"/>
    <property type="molecule type" value="Genomic_DNA"/>
</dbReference>
<gene>
    <name evidence="2" type="ORF">PPROV_000490600</name>
</gene>
<sequence>MVIDYSRFDAIDTTTSSDDNNNNNNDDDDDEEEEEETDFADFAGAERRRERNRASGVWSQRKQLPPPVEEMPMHHPPSPPPPPLVVDSELAARVFSTAFLPWWRVSHDDRVAATIRRYQHFNGGPNRFRVSCGSSHALVIGNDGSVQCFGDNKKGKAPREGIPGSFLAVAAGNNHSILLQYNGSVVGLGSNDHGQAPSLLPGPYVAIAAGLHNTVLLRLDGTAEFYGVQGFPNPQLAAVGWQFGEDPAWLTQAGPFVGIASAGSHTVAIRTDGSLVGWGDNQEGQAPVHVRGPFKFVAAGLGTTLAINEHGRLVAFGMLAPENPNHHSVGEVDELLADEGPFIAVTSSILKTIALRADGTIMQSKRGSSMHGLQISDSEEETFDGRFIAVDYSELKGFTVALRADGEVVTFDLDD</sequence>
<dbReference type="Proteomes" id="UP000660262">
    <property type="component" value="Unassembled WGS sequence"/>
</dbReference>
<dbReference type="Pfam" id="PF13540">
    <property type="entry name" value="RCC1_2"/>
    <property type="match status" value="3"/>
</dbReference>
<feature type="compositionally biased region" description="Pro residues" evidence="1">
    <location>
        <begin position="64"/>
        <end position="83"/>
    </location>
</feature>
<name>A0A830HLQ4_9CHLO</name>
<organism evidence="2 3">
    <name type="scientific">Pycnococcus provasolii</name>
    <dbReference type="NCBI Taxonomy" id="41880"/>
    <lineage>
        <taxon>Eukaryota</taxon>
        <taxon>Viridiplantae</taxon>
        <taxon>Chlorophyta</taxon>
        <taxon>Pseudoscourfieldiophyceae</taxon>
        <taxon>Pseudoscourfieldiales</taxon>
        <taxon>Pycnococcaceae</taxon>
        <taxon>Pycnococcus</taxon>
    </lineage>
</organism>
<evidence type="ECO:0000256" key="1">
    <source>
        <dbReference type="SAM" id="MobiDB-lite"/>
    </source>
</evidence>
<dbReference type="GO" id="GO:0005085">
    <property type="term" value="F:guanyl-nucleotide exchange factor activity"/>
    <property type="evidence" value="ECO:0007669"/>
    <property type="project" value="TreeGrafter"/>
</dbReference>
<dbReference type="AlphaFoldDB" id="A0A830HLQ4"/>
<comment type="caution">
    <text evidence="2">The sequence shown here is derived from an EMBL/GenBank/DDBJ whole genome shotgun (WGS) entry which is preliminary data.</text>
</comment>
<dbReference type="PROSITE" id="PS00626">
    <property type="entry name" value="RCC1_2"/>
    <property type="match status" value="2"/>
</dbReference>
<feature type="region of interest" description="Disordered" evidence="1">
    <location>
        <begin position="1"/>
        <end position="83"/>
    </location>
</feature>
<dbReference type="InterPro" id="IPR051553">
    <property type="entry name" value="Ran_GTPase-activating"/>
</dbReference>
<dbReference type="InterPro" id="IPR009091">
    <property type="entry name" value="RCC1/BLIP-II"/>
</dbReference>
<protein>
    <submittedName>
        <fullName evidence="2">Uncharacterized protein</fullName>
    </submittedName>
</protein>
<accession>A0A830HLQ4</accession>
<dbReference type="PANTHER" id="PTHR45982:SF11">
    <property type="entry name" value="E3 UBIQUITIN-PROTEIN LIGASE HERC1 ISOFORM X1-RELATED"/>
    <property type="match status" value="1"/>
</dbReference>
<keyword evidence="3" id="KW-1185">Reference proteome</keyword>
<dbReference type="Gene3D" id="2.130.10.30">
    <property type="entry name" value="Regulator of chromosome condensation 1/beta-lactamase-inhibitor protein II"/>
    <property type="match status" value="2"/>
</dbReference>
<feature type="compositionally biased region" description="Basic and acidic residues" evidence="1">
    <location>
        <begin position="44"/>
        <end position="53"/>
    </location>
</feature>
<dbReference type="InterPro" id="IPR000408">
    <property type="entry name" value="Reg_chr_condens"/>
</dbReference>
<dbReference type="PANTHER" id="PTHR45982">
    <property type="entry name" value="REGULATOR OF CHROMOSOME CONDENSATION"/>
    <property type="match status" value="1"/>
</dbReference>
<evidence type="ECO:0000313" key="2">
    <source>
        <dbReference type="EMBL" id="GHP06159.1"/>
    </source>
</evidence>
<reference evidence="2" key="1">
    <citation type="submission" date="2020-10" db="EMBL/GenBank/DDBJ databases">
        <title>Unveiling of a novel bifunctional photoreceptor, Dualchrome1, isolated from a cosmopolitan green alga.</title>
        <authorList>
            <person name="Suzuki S."/>
            <person name="Kawachi M."/>
        </authorList>
    </citation>
    <scope>NUCLEOTIDE SEQUENCE</scope>
    <source>
        <strain evidence="2">NIES 2893</strain>
    </source>
</reference>
<feature type="compositionally biased region" description="Acidic residues" evidence="1">
    <location>
        <begin position="25"/>
        <end position="39"/>
    </location>
</feature>
<dbReference type="GO" id="GO:0005737">
    <property type="term" value="C:cytoplasm"/>
    <property type="evidence" value="ECO:0007669"/>
    <property type="project" value="TreeGrafter"/>
</dbReference>
<feature type="compositionally biased region" description="Basic and acidic residues" evidence="1">
    <location>
        <begin position="1"/>
        <end position="10"/>
    </location>
</feature>
<dbReference type="OrthoDB" id="535541at2759"/>